<evidence type="ECO:0000313" key="3">
    <source>
        <dbReference type="Proteomes" id="UP000568050"/>
    </source>
</evidence>
<dbReference type="RefSeq" id="WP_183374387.1">
    <property type="nucleotide sequence ID" value="NZ_CBCSFZ010000002.1"/>
</dbReference>
<name>A0A839QU58_9MICO</name>
<keyword evidence="3" id="KW-1185">Reference proteome</keyword>
<evidence type="ECO:0000256" key="1">
    <source>
        <dbReference type="SAM" id="MobiDB-lite"/>
    </source>
</evidence>
<dbReference type="EMBL" id="JACHWP010000001">
    <property type="protein sequence ID" value="MBB3022389.1"/>
    <property type="molecule type" value="Genomic_DNA"/>
</dbReference>
<dbReference type="PROSITE" id="PS51318">
    <property type="entry name" value="TAT"/>
    <property type="match status" value="1"/>
</dbReference>
<dbReference type="SUPFAM" id="SSF63829">
    <property type="entry name" value="Calcium-dependent phosphotriesterase"/>
    <property type="match status" value="1"/>
</dbReference>
<organism evidence="2 3">
    <name type="scientific">Helcobacillus massiliensis</name>
    <dbReference type="NCBI Taxonomy" id="521392"/>
    <lineage>
        <taxon>Bacteria</taxon>
        <taxon>Bacillati</taxon>
        <taxon>Actinomycetota</taxon>
        <taxon>Actinomycetes</taxon>
        <taxon>Micrococcales</taxon>
        <taxon>Dermabacteraceae</taxon>
        <taxon>Helcobacillus</taxon>
    </lineage>
</organism>
<feature type="region of interest" description="Disordered" evidence="1">
    <location>
        <begin position="652"/>
        <end position="721"/>
    </location>
</feature>
<evidence type="ECO:0008006" key="4">
    <source>
        <dbReference type="Google" id="ProtNLM"/>
    </source>
</evidence>
<dbReference type="InterPro" id="IPR008557">
    <property type="entry name" value="PhoX"/>
</dbReference>
<gene>
    <name evidence="2" type="ORF">FHX50_000637</name>
</gene>
<dbReference type="PANTHER" id="PTHR35399:SF2">
    <property type="entry name" value="DUF839 DOMAIN-CONTAINING PROTEIN"/>
    <property type="match status" value="1"/>
</dbReference>
<reference evidence="2 3" key="1">
    <citation type="submission" date="2020-08" db="EMBL/GenBank/DDBJ databases">
        <title>Sequencing the genomes of 1000 actinobacteria strains.</title>
        <authorList>
            <person name="Klenk H.-P."/>
        </authorList>
    </citation>
    <scope>NUCLEOTIDE SEQUENCE [LARGE SCALE GENOMIC DNA]</scope>
    <source>
        <strain evidence="2 3">DSM 23040</strain>
    </source>
</reference>
<accession>A0A839QU58</accession>
<evidence type="ECO:0000313" key="2">
    <source>
        <dbReference type="EMBL" id="MBB3022389.1"/>
    </source>
</evidence>
<comment type="caution">
    <text evidence="2">The sequence shown here is derived from an EMBL/GenBank/DDBJ whole genome shotgun (WGS) entry which is preliminary data.</text>
</comment>
<dbReference type="InterPro" id="IPR006311">
    <property type="entry name" value="TAT_signal"/>
</dbReference>
<feature type="compositionally biased region" description="Basic and acidic residues" evidence="1">
    <location>
        <begin position="681"/>
        <end position="705"/>
    </location>
</feature>
<proteinExistence type="predicted"/>
<feature type="compositionally biased region" description="Basic residues" evidence="1">
    <location>
        <begin position="706"/>
        <end position="721"/>
    </location>
</feature>
<sequence length="721" mass="77413">MPIRLPLLMKDHVAGKRSAVTCALKCGNQCVGALCNTSDNSYFRDVASGALSRRALLGGGAAAAVAIAAAGTQGAAPATAAEAPGAAFGLKPSAPGGSKLRFDAIAPVEHTVDELTVPEGFDWHTVIRWGDRLFSDAPEFDWAKQSAEQQKRAFGYNNDYSAIQEQPGTAGKKAVMFANHEYTNEQIMLPEGTSEDDVIEIGMAAHGLSVVELERKNRTCPYSPIVDAPLNRRILLDEVFELTGPLAGSDAVKTKEDPEGRRVLGTLGNCSGGLTPWGTILSGEENFHSYFLGSASYGSNKRYGVTNTEGTARGWEKKYDRFDSRIDGYENEPNRFGYIVEVDPWDPTSTPRKHTSLGRLKHEGANIIIGEDGRAVAYTGDDEAFEYLYKFVSADRYCEGDRAHNMTLLEKGDLYVARFTGNSPAAEITGSAELPSDGAFDGSGEWIALVKDGESAVEGFTLEEVLVNTRAAADAVGATKMDRPEDVEPSLVSRKVYMACTKNSDRGAAGKAPADEANPRAKNRDGHVIEIDELGDQASQTFAWNILLVAGDPAQGDPVYFSGFPVDKVSPISCPDNVAFDSVGNLWISTDGAPGGIGYNDGLFRVTLEGEERGRVEQFLSVPREGETCGPVVHDRDESVFVSVQHPGEDGTFADQHSFFPDYNGTGPRPTVVQVLPRRGNRPDHADQKPGKGKDKPGHGKDKPGHGKGKGKGNGKGRKKH</sequence>
<dbReference type="Proteomes" id="UP000568050">
    <property type="component" value="Unassembled WGS sequence"/>
</dbReference>
<dbReference type="PANTHER" id="PTHR35399">
    <property type="entry name" value="SLR8030 PROTEIN"/>
    <property type="match status" value="1"/>
</dbReference>
<dbReference type="AlphaFoldDB" id="A0A839QU58"/>
<protein>
    <recommendedName>
        <fullName evidence="4">DUF839 domain-containing protein</fullName>
    </recommendedName>
</protein>
<dbReference type="Pfam" id="PF05787">
    <property type="entry name" value="PhoX"/>
    <property type="match status" value="1"/>
</dbReference>